<dbReference type="InterPro" id="IPR027942">
    <property type="entry name" value="SEO_N"/>
</dbReference>
<evidence type="ECO:0000259" key="2">
    <source>
        <dbReference type="Pfam" id="PF14577"/>
    </source>
</evidence>
<reference evidence="3" key="1">
    <citation type="journal article" date="2022" name="Plant J.">
        <title>Strategies of tolerance reflected in two North American maple genomes.</title>
        <authorList>
            <person name="McEvoy S.L."/>
            <person name="Sezen U.U."/>
            <person name="Trouern-Trend A."/>
            <person name="McMahon S.M."/>
            <person name="Schaberg P.G."/>
            <person name="Yang J."/>
            <person name="Wegrzyn J.L."/>
            <person name="Swenson N.G."/>
        </authorList>
    </citation>
    <scope>NUCLEOTIDE SEQUENCE</scope>
    <source>
        <strain evidence="3">91603</strain>
    </source>
</reference>
<feature type="domain" description="Sieve element occlusion N-terminal" evidence="1">
    <location>
        <begin position="30"/>
        <end position="318"/>
    </location>
</feature>
<dbReference type="Pfam" id="PF14577">
    <property type="entry name" value="SEO_C"/>
    <property type="match status" value="1"/>
</dbReference>
<evidence type="ECO:0000259" key="1">
    <source>
        <dbReference type="Pfam" id="PF14576"/>
    </source>
</evidence>
<evidence type="ECO:0000313" key="4">
    <source>
        <dbReference type="Proteomes" id="UP001064489"/>
    </source>
</evidence>
<comment type="caution">
    <text evidence="3">The sequence shown here is derived from an EMBL/GenBank/DDBJ whole genome shotgun (WGS) entry which is preliminary data.</text>
</comment>
<dbReference type="Pfam" id="PF14576">
    <property type="entry name" value="SEO_N"/>
    <property type="match status" value="1"/>
</dbReference>
<dbReference type="EMBL" id="JAJSOW010000104">
    <property type="protein sequence ID" value="KAI9170517.1"/>
    <property type="molecule type" value="Genomic_DNA"/>
</dbReference>
<evidence type="ECO:0008006" key="5">
    <source>
        <dbReference type="Google" id="ProtNLM"/>
    </source>
</evidence>
<name>A0AAD5IPC7_ACENE</name>
<gene>
    <name evidence="3" type="ORF">LWI28_029098</name>
</gene>
<reference evidence="3" key="2">
    <citation type="submission" date="2023-02" db="EMBL/GenBank/DDBJ databases">
        <authorList>
            <person name="Swenson N.G."/>
            <person name="Wegrzyn J.L."/>
            <person name="Mcevoy S.L."/>
        </authorList>
    </citation>
    <scope>NUCLEOTIDE SEQUENCE</scope>
    <source>
        <strain evidence="3">91603</strain>
        <tissue evidence="3">Leaf</tissue>
    </source>
</reference>
<dbReference type="PANTHER" id="PTHR33232:SF20">
    <property type="entry name" value="PROTEIN SIEVE ELEMENT OCCLUSION B-LIKE"/>
    <property type="match status" value="1"/>
</dbReference>
<keyword evidence="4" id="KW-1185">Reference proteome</keyword>
<dbReference type="InterPro" id="IPR039299">
    <property type="entry name" value="SEOA"/>
</dbReference>
<feature type="domain" description="Sieve element occlusion C-terminal" evidence="2">
    <location>
        <begin position="483"/>
        <end position="714"/>
    </location>
</feature>
<dbReference type="Proteomes" id="UP001064489">
    <property type="component" value="Chromosome 7"/>
</dbReference>
<dbReference type="GO" id="GO:0010088">
    <property type="term" value="P:phloem development"/>
    <property type="evidence" value="ECO:0007669"/>
    <property type="project" value="InterPro"/>
</dbReference>
<dbReference type="PANTHER" id="PTHR33232">
    <property type="entry name" value="PROTEIN SIEVE ELEMENT OCCLUSION B-LIKE"/>
    <property type="match status" value="1"/>
</dbReference>
<proteinExistence type="predicted"/>
<protein>
    <recommendedName>
        <fullName evidence="5">Sieve element occlusion</fullName>
    </recommendedName>
</protein>
<organism evidence="3 4">
    <name type="scientific">Acer negundo</name>
    <name type="common">Box elder</name>
    <dbReference type="NCBI Taxonomy" id="4023"/>
    <lineage>
        <taxon>Eukaryota</taxon>
        <taxon>Viridiplantae</taxon>
        <taxon>Streptophyta</taxon>
        <taxon>Embryophyta</taxon>
        <taxon>Tracheophyta</taxon>
        <taxon>Spermatophyta</taxon>
        <taxon>Magnoliopsida</taxon>
        <taxon>eudicotyledons</taxon>
        <taxon>Gunneridae</taxon>
        <taxon>Pentapetalae</taxon>
        <taxon>rosids</taxon>
        <taxon>malvids</taxon>
        <taxon>Sapindales</taxon>
        <taxon>Sapindaceae</taxon>
        <taxon>Hippocastanoideae</taxon>
        <taxon>Acereae</taxon>
        <taxon>Acer</taxon>
    </lineage>
</organism>
<dbReference type="AlphaFoldDB" id="A0AAD5IPC7"/>
<accession>A0AAD5IPC7</accession>
<sequence>MEVSIVTTQKTNQKMQQLRPDRHMFSTSDDQYEMLKQVEATHAPDGRQFALKPLLYIIDDIFQRAAPSVPGFVQGSTQAQQDLLDDKAFQSGLFDMLDILSITINKVSCEISCKCSSTGGDAHATTLGIFNNFGSYAWDAKLVLAMAAFALNYGEFWLVAQLYSTNPLAKSIALLKQLPAILEKRADTILKSKFEALSNLVKAMLDVTKCTLEFKELPSKYITPDTPEMVTATANIPTAVYWTIRSSVACSAQIMGLIGMGHECIVSTAESWELSSLAHKLESIHTLLKNQLNLCYKIIDEKTDIEAYQALVTLTEKPDIEKFLRALIYAKDDQLPLVEGCTGRRAGLDVLLRKKNVLLLISDLDISHDELFFLKQMYQESRQNPTKTESQYEVVWMPVVDRTTPWTKEMQKQFETLQSMMPWYSIYHPSMVDQAVIRYVKEFWNFKKNPILVVLDLEGKVVNTNSLHMVWIWGSLAFPFTSSREEALWKEESWTLELLAGSVDAAIPVWIAEEKYICLYGGEDIEWIRKITKTAQEMAAKVAGIPLELLYVGKSNPKEKVRRNIDTIAAENLSHTLQDMTQIWFFWVRLESMWQSKMKHGKSEEDDQIMQEIVTMLSFDGSGQGWAIICQGSEMAKSKGDTILKCFGDYELWKSNANKKGVICAINDHLHELYSPHHCNHLILPGTSGTIPEKIVCTECGQAMEKFIMYRCCTE</sequence>
<dbReference type="InterPro" id="IPR027944">
    <property type="entry name" value="SEO_C"/>
</dbReference>
<evidence type="ECO:0000313" key="3">
    <source>
        <dbReference type="EMBL" id="KAI9170517.1"/>
    </source>
</evidence>